<dbReference type="SUPFAM" id="SSF52540">
    <property type="entry name" value="P-loop containing nucleoside triphosphate hydrolases"/>
    <property type="match status" value="1"/>
</dbReference>
<sequence>MMTWDDFHSRARRVIPAQELKSKRCWIGVLSHEKIPEDSFEELDFVWMIGHHKVSIQKIHDTYQKRQEGLEFQLLHKDTVADRSGTIKSYMAPGDDLVLFVASTLPSSLTPARTSTPAHTPAQISNQVPNHVPAQIHYPMTAQIQNDRDVRMKPSTLAIDGSSDSPSQPTHVKNEPQEDAPFPDQYTYLARMASAIPQPETLDRSHNHATTQPSEPPQDAQQSSDQPSMPNPQEQSLAQIASGPSGATLSVSTGAPRAEDPAHANALASSYITPSVTPYGGIHLPEYDMRMPTPGRVVLKSERQASPVFHMDEESKVDFDPENFFRREPSPEQESQEDVQLRDRYIRDVIAQQDPKMLEAGVSRALKVLQNLKQVFSQSAQISQDARAWTDAIEKLIPLARRKRTIVGVVGNTGAGKSSVINAMLDEERLVPTNCMRACTAVVTEMSWNDSTDPFAKYRAQIEFISRADWEKEVGTLMKEFLTESGGVSREASDENTDAGIAWAKFHSVYPKIGRDSLEDCTLESLMSDKSVLAVLGSTKKINTATPHTFYQQLQRYVDSKEKVSKKDKDSSKPKKSFEMEYWPLIKVVKIYVKAPALSTGAVIVDLPGVHDSNAARAAVAQGYMKQCTGLWIVAPINRAVDDKAAKTLLGDSFKRQLKYDGGFSSVTFICSKTDDISITEAIDTLELDDEVQDLYDQQKLLRDQIKDIKEKIDDLQEEQEVYRVAQKEASTELDVWDELKEDFDDDKVVYAPIMRSAKRKKSRQDSTRKRRKDDDFDDSFIISDDEDSSGDGDDDSDNEGVHAPSTPLTEMDIKTKIKELRETKKTSRREIMSRTEKIKELKPQIKEFEQQIANIDADISHICIAGRNDYSKRAIQQDFAAGIKDLDQENAAEEDEEKFNPDEDLRDYDEVAQSLPVFCVSSRAYQKLCGRFQKDGSVPGFKRPEETEMPQLQAHCMKLTEAGRIQAARTFLLSLCQQLTTFSLWASNDGTGLKMTDDDKRKQVKYLEKRLEELERGLEESVRACLNVMKKEMNDQIFDKYPDLIKEAIDAAPETAQKWGAHRLNGGLAWGTYKAVVRRDGNYHSPTAGHRDFNSDLVGPIVKRLATSWERAFQNRLPKAFDAFIKDSGKLLHKFHQAVEVRARQNGVGLASLSALKTQIFTYEQLFLDLNQVLITTMTELQREANRDFTPTVANIMSTVYDLCTNECGQGSFMRMKAHMSREVDRNRQHMFHNATLTVKRHLDSMCKALEGQMEEKADEIYIKMKADYMRVLGGVQINQADVKSKTDRSLRTDIMSILRTVDAQFEPIARGEFADLDDAEGEDMQIDENVAADDASESAFESARESAERDINDDSIMDADDTMITEPTPSKHRIEVSVESSDKENRRPPQPTVEDVNDEEL</sequence>
<feature type="compositionally biased region" description="Acidic residues" evidence="2">
    <location>
        <begin position="776"/>
        <end position="799"/>
    </location>
</feature>
<dbReference type="InterPro" id="IPR045063">
    <property type="entry name" value="Dynamin_N"/>
</dbReference>
<organism evidence="5 6">
    <name type="scientific">Paraphoma chrysanthemicola</name>
    <dbReference type="NCBI Taxonomy" id="798071"/>
    <lineage>
        <taxon>Eukaryota</taxon>
        <taxon>Fungi</taxon>
        <taxon>Dikarya</taxon>
        <taxon>Ascomycota</taxon>
        <taxon>Pezizomycotina</taxon>
        <taxon>Dothideomycetes</taxon>
        <taxon>Pleosporomycetidae</taxon>
        <taxon>Pleosporales</taxon>
        <taxon>Pleosporineae</taxon>
        <taxon>Phaeosphaeriaceae</taxon>
        <taxon>Paraphoma</taxon>
    </lineage>
</organism>
<keyword evidence="6" id="KW-1185">Reference proteome</keyword>
<feature type="domain" description="DUF7605" evidence="4">
    <location>
        <begin position="1067"/>
        <end position="1228"/>
    </location>
</feature>
<feature type="compositionally biased region" description="Basic and acidic residues" evidence="2">
    <location>
        <begin position="1374"/>
        <end position="1389"/>
    </location>
</feature>
<feature type="compositionally biased region" description="Low complexity" evidence="2">
    <location>
        <begin position="217"/>
        <end position="228"/>
    </location>
</feature>
<feature type="compositionally biased region" description="Acidic residues" evidence="2">
    <location>
        <begin position="1355"/>
        <end position="1365"/>
    </location>
</feature>
<dbReference type="OrthoDB" id="3598281at2759"/>
<feature type="region of interest" description="Disordered" evidence="2">
    <location>
        <begin position="202"/>
        <end position="262"/>
    </location>
</feature>
<dbReference type="Pfam" id="PF00350">
    <property type="entry name" value="Dynamin_N"/>
    <property type="match status" value="1"/>
</dbReference>
<feature type="region of interest" description="Disordered" evidence="2">
    <location>
        <begin position="1334"/>
        <end position="1403"/>
    </location>
</feature>
<dbReference type="InterPro" id="IPR056024">
    <property type="entry name" value="DUF7605"/>
</dbReference>
<dbReference type="PANTHER" id="PTHR36681">
    <property type="entry name" value="NUCLEAR GTPASE, GERMINAL CENTER-ASSOCIATED, TANDEM DUPLICATE 3"/>
    <property type="match status" value="1"/>
</dbReference>
<evidence type="ECO:0000259" key="4">
    <source>
        <dbReference type="Pfam" id="PF24564"/>
    </source>
</evidence>
<feature type="region of interest" description="Disordered" evidence="2">
    <location>
        <begin position="156"/>
        <end position="182"/>
    </location>
</feature>
<evidence type="ECO:0000313" key="6">
    <source>
        <dbReference type="Proteomes" id="UP000813461"/>
    </source>
</evidence>
<evidence type="ECO:0000313" key="5">
    <source>
        <dbReference type="EMBL" id="KAH7089525.1"/>
    </source>
</evidence>
<evidence type="ECO:0000259" key="3">
    <source>
        <dbReference type="Pfam" id="PF00350"/>
    </source>
</evidence>
<dbReference type="EMBL" id="JAGMVJ010000006">
    <property type="protein sequence ID" value="KAH7089525.1"/>
    <property type="molecule type" value="Genomic_DNA"/>
</dbReference>
<evidence type="ECO:0000256" key="2">
    <source>
        <dbReference type="SAM" id="MobiDB-lite"/>
    </source>
</evidence>
<evidence type="ECO:0000256" key="1">
    <source>
        <dbReference type="SAM" id="Coils"/>
    </source>
</evidence>
<accession>A0A8K0W0E6</accession>
<dbReference type="Pfam" id="PF24564">
    <property type="entry name" value="DUF7605"/>
    <property type="match status" value="1"/>
</dbReference>
<protein>
    <recommendedName>
        <fullName evidence="7">Tat pathway signal sequence</fullName>
    </recommendedName>
</protein>
<dbReference type="Proteomes" id="UP000813461">
    <property type="component" value="Unassembled WGS sequence"/>
</dbReference>
<dbReference type="Gene3D" id="3.40.50.300">
    <property type="entry name" value="P-loop containing nucleotide triphosphate hydrolases"/>
    <property type="match status" value="1"/>
</dbReference>
<reference evidence="5" key="1">
    <citation type="journal article" date="2021" name="Nat. Commun.">
        <title>Genetic determinants of endophytism in the Arabidopsis root mycobiome.</title>
        <authorList>
            <person name="Mesny F."/>
            <person name="Miyauchi S."/>
            <person name="Thiergart T."/>
            <person name="Pickel B."/>
            <person name="Atanasova L."/>
            <person name="Karlsson M."/>
            <person name="Huettel B."/>
            <person name="Barry K.W."/>
            <person name="Haridas S."/>
            <person name="Chen C."/>
            <person name="Bauer D."/>
            <person name="Andreopoulos W."/>
            <person name="Pangilinan J."/>
            <person name="LaButti K."/>
            <person name="Riley R."/>
            <person name="Lipzen A."/>
            <person name="Clum A."/>
            <person name="Drula E."/>
            <person name="Henrissat B."/>
            <person name="Kohler A."/>
            <person name="Grigoriev I.V."/>
            <person name="Martin F.M."/>
            <person name="Hacquard S."/>
        </authorList>
    </citation>
    <scope>NUCLEOTIDE SEQUENCE</scope>
    <source>
        <strain evidence="5">MPI-SDFR-AT-0120</strain>
    </source>
</reference>
<name>A0A8K0W0E6_9PLEO</name>
<comment type="caution">
    <text evidence="5">The sequence shown here is derived from an EMBL/GenBank/DDBJ whole genome shotgun (WGS) entry which is preliminary data.</text>
</comment>
<dbReference type="InterPro" id="IPR027417">
    <property type="entry name" value="P-loop_NTPase"/>
</dbReference>
<proteinExistence type="predicted"/>
<dbReference type="PANTHER" id="PTHR36681:SF3">
    <property type="entry name" value="NUCLEAR GTPASE, GERMINAL CENTER-ASSOCIATED, TANDEM DUPLICATE 3"/>
    <property type="match status" value="1"/>
</dbReference>
<feature type="compositionally biased region" description="Basic and acidic residues" evidence="2">
    <location>
        <begin position="1344"/>
        <end position="1354"/>
    </location>
</feature>
<keyword evidence="1" id="KW-0175">Coiled coil</keyword>
<evidence type="ECO:0008006" key="7">
    <source>
        <dbReference type="Google" id="ProtNLM"/>
    </source>
</evidence>
<feature type="domain" description="Dynamin N-terminal" evidence="3">
    <location>
        <begin position="407"/>
        <end position="649"/>
    </location>
</feature>
<feature type="coiled-coil region" evidence="1">
    <location>
        <begin position="692"/>
        <end position="729"/>
    </location>
</feature>
<gene>
    <name evidence="5" type="ORF">FB567DRAFT_520928</name>
</gene>
<feature type="region of interest" description="Disordered" evidence="2">
    <location>
        <begin position="760"/>
        <end position="813"/>
    </location>
</feature>
<feature type="compositionally biased region" description="Polar residues" evidence="2">
    <location>
        <begin position="162"/>
        <end position="171"/>
    </location>
</feature>